<dbReference type="Proteomes" id="UP000191980">
    <property type="component" value="Unassembled WGS sequence"/>
</dbReference>
<dbReference type="AlphaFoldDB" id="A0A1V8M8E4"/>
<evidence type="ECO:0000313" key="2">
    <source>
        <dbReference type="EMBL" id="OQK17815.1"/>
    </source>
</evidence>
<organism evidence="2 3">
    <name type="scientific">Methyloprofundus sedimenti</name>
    <dbReference type="NCBI Taxonomy" id="1420851"/>
    <lineage>
        <taxon>Bacteria</taxon>
        <taxon>Pseudomonadati</taxon>
        <taxon>Pseudomonadota</taxon>
        <taxon>Gammaproteobacteria</taxon>
        <taxon>Methylococcales</taxon>
        <taxon>Methylococcaceae</taxon>
        <taxon>Methyloprofundus</taxon>
    </lineage>
</organism>
<proteinExistence type="predicted"/>
<dbReference type="STRING" id="1420851.AU255_08115"/>
<keyword evidence="1" id="KW-1133">Transmembrane helix</keyword>
<accession>A0A1V8M8E4</accession>
<name>A0A1V8M8E4_9GAMM</name>
<gene>
    <name evidence="2" type="ORF">AU255_08115</name>
</gene>
<keyword evidence="3" id="KW-1185">Reference proteome</keyword>
<evidence type="ECO:0000256" key="1">
    <source>
        <dbReference type="SAM" id="Phobius"/>
    </source>
</evidence>
<comment type="caution">
    <text evidence="2">The sequence shown here is derived from an EMBL/GenBank/DDBJ whole genome shotgun (WGS) entry which is preliminary data.</text>
</comment>
<feature type="transmembrane region" description="Helical" evidence="1">
    <location>
        <begin position="6"/>
        <end position="31"/>
    </location>
</feature>
<reference evidence="2 3" key="1">
    <citation type="submission" date="2015-12" db="EMBL/GenBank/DDBJ databases">
        <authorList>
            <person name="Shamseldin A."/>
            <person name="Moawad H."/>
            <person name="Abd El-Rahim W.M."/>
            <person name="Sadowsky M.J."/>
        </authorList>
    </citation>
    <scope>NUCLEOTIDE SEQUENCE [LARGE SCALE GENOMIC DNA]</scope>
    <source>
        <strain evidence="2 3">WF1</strain>
    </source>
</reference>
<dbReference type="EMBL" id="LPUF01000001">
    <property type="protein sequence ID" value="OQK17815.1"/>
    <property type="molecule type" value="Genomic_DNA"/>
</dbReference>
<protein>
    <submittedName>
        <fullName evidence="2">Uncharacterized protein</fullName>
    </submittedName>
</protein>
<keyword evidence="1" id="KW-0472">Membrane</keyword>
<keyword evidence="1" id="KW-0812">Transmembrane</keyword>
<sequence>MPVTYFNIWLVVLVISGFSYMSLCFAQTYFFQNERVFTDRIARRSLSQYPVTSVFMRRAWLMKNERSNVSSALIMMHSQLAGYYFHTG</sequence>
<evidence type="ECO:0000313" key="3">
    <source>
        <dbReference type="Proteomes" id="UP000191980"/>
    </source>
</evidence>